<accession>A0A838L4L7</accession>
<feature type="transmembrane region" description="Helical" evidence="4">
    <location>
        <begin position="295"/>
        <end position="312"/>
    </location>
</feature>
<dbReference type="Pfam" id="PF07690">
    <property type="entry name" value="MFS_1"/>
    <property type="match status" value="1"/>
</dbReference>
<feature type="domain" description="Major facilitator superfamily (MFS) profile" evidence="5">
    <location>
        <begin position="1"/>
        <end position="384"/>
    </location>
</feature>
<feature type="transmembrane region" description="Helical" evidence="4">
    <location>
        <begin position="26"/>
        <end position="50"/>
    </location>
</feature>
<dbReference type="Proteomes" id="UP000570166">
    <property type="component" value="Unassembled WGS sequence"/>
</dbReference>
<evidence type="ECO:0000256" key="3">
    <source>
        <dbReference type="ARBA" id="ARBA00023136"/>
    </source>
</evidence>
<protein>
    <submittedName>
        <fullName evidence="6">MFS transporter</fullName>
    </submittedName>
</protein>
<dbReference type="AlphaFoldDB" id="A0A838L4L7"/>
<dbReference type="PANTHER" id="PTHR23528">
    <property type="match status" value="1"/>
</dbReference>
<keyword evidence="3 4" id="KW-0472">Membrane</keyword>
<evidence type="ECO:0000259" key="5">
    <source>
        <dbReference type="PROSITE" id="PS50850"/>
    </source>
</evidence>
<sequence>MTSAYQGVASIALPRSLQQFDPVHKVSLLATTTTLAAILAIFGMVLGGMISDRTHSRWGRRTPSIAIGCTVAAILLVMMGSARSAGALMILMPALWLALNFYQAAMTAMLTDRVAPGDLGKVSAAIALGAPVGTLIGVNITSFVTSALGSYMAIAAVLLAGTGILIGFTPESPYLERKVQARPKQGWALSSFGDRDFSLAFVSRFLLFIAFYSVTGYLFFLVQDYIGLQRLPGRDAGKAVSVVFSIITVGWIVVTPITGFIADRIAKIQWIVGLSSIGIGLSIMVPALYPTWTAMIVFSAGVGVSFGIYVAIDLKLMALVLPDPDAAGRDMALLGVAGGAPQILTPSIAAAIIGMGGYSSLFLPGAVVGIIGGIASFFIQLKRHRERADGMASNG</sequence>
<gene>
    <name evidence="6" type="ORF">HZF05_05370</name>
</gene>
<proteinExistence type="predicted"/>
<feature type="transmembrane region" description="Helical" evidence="4">
    <location>
        <begin position="361"/>
        <end position="381"/>
    </location>
</feature>
<keyword evidence="7" id="KW-1185">Reference proteome</keyword>
<feature type="transmembrane region" description="Helical" evidence="4">
    <location>
        <begin position="332"/>
        <end position="355"/>
    </location>
</feature>
<feature type="transmembrane region" description="Helical" evidence="4">
    <location>
        <begin position="242"/>
        <end position="261"/>
    </location>
</feature>
<evidence type="ECO:0000313" key="6">
    <source>
        <dbReference type="EMBL" id="MBA2933522.1"/>
    </source>
</evidence>
<feature type="transmembrane region" description="Helical" evidence="4">
    <location>
        <begin position="88"/>
        <end position="110"/>
    </location>
</feature>
<reference evidence="6 7" key="1">
    <citation type="submission" date="2020-07" db="EMBL/GenBank/DDBJ databases">
        <authorList>
            <person name="Sun Q."/>
        </authorList>
    </citation>
    <scope>NUCLEOTIDE SEQUENCE [LARGE SCALE GENOMIC DNA]</scope>
    <source>
        <strain evidence="6 7">CGMCC 1.13654</strain>
    </source>
</reference>
<organism evidence="6 7">
    <name type="scientific">Sphingomonas chungangi</name>
    <dbReference type="NCBI Taxonomy" id="2683589"/>
    <lineage>
        <taxon>Bacteria</taxon>
        <taxon>Pseudomonadati</taxon>
        <taxon>Pseudomonadota</taxon>
        <taxon>Alphaproteobacteria</taxon>
        <taxon>Sphingomonadales</taxon>
        <taxon>Sphingomonadaceae</taxon>
        <taxon>Sphingomonas</taxon>
    </lineage>
</organism>
<name>A0A838L4L7_9SPHN</name>
<feature type="transmembrane region" description="Helical" evidence="4">
    <location>
        <begin position="122"/>
        <end position="144"/>
    </location>
</feature>
<evidence type="ECO:0000256" key="4">
    <source>
        <dbReference type="SAM" id="Phobius"/>
    </source>
</evidence>
<comment type="caution">
    <text evidence="6">The sequence shown here is derived from an EMBL/GenBank/DDBJ whole genome shotgun (WGS) entry which is preliminary data.</text>
</comment>
<dbReference type="RefSeq" id="WP_160363344.1">
    <property type="nucleotide sequence ID" value="NZ_JACEIB010000003.1"/>
</dbReference>
<dbReference type="Gene3D" id="1.20.1250.20">
    <property type="entry name" value="MFS general substrate transporter like domains"/>
    <property type="match status" value="2"/>
</dbReference>
<dbReference type="GO" id="GO:0022857">
    <property type="term" value="F:transmembrane transporter activity"/>
    <property type="evidence" value="ECO:0007669"/>
    <property type="project" value="InterPro"/>
</dbReference>
<dbReference type="PANTHER" id="PTHR23528:SF1">
    <property type="entry name" value="MAJOR FACILITATOR SUPERFAMILY (MFS) PROFILE DOMAIN-CONTAINING PROTEIN"/>
    <property type="match status" value="1"/>
</dbReference>
<dbReference type="InterPro" id="IPR036259">
    <property type="entry name" value="MFS_trans_sf"/>
</dbReference>
<dbReference type="InterPro" id="IPR011701">
    <property type="entry name" value="MFS"/>
</dbReference>
<keyword evidence="2 4" id="KW-1133">Transmembrane helix</keyword>
<dbReference type="InterPro" id="IPR020846">
    <property type="entry name" value="MFS_dom"/>
</dbReference>
<evidence type="ECO:0000256" key="1">
    <source>
        <dbReference type="ARBA" id="ARBA00022692"/>
    </source>
</evidence>
<feature type="transmembrane region" description="Helical" evidence="4">
    <location>
        <begin position="150"/>
        <end position="168"/>
    </location>
</feature>
<dbReference type="PROSITE" id="PS50850">
    <property type="entry name" value="MFS"/>
    <property type="match status" value="1"/>
</dbReference>
<feature type="transmembrane region" description="Helical" evidence="4">
    <location>
        <begin position="205"/>
        <end position="222"/>
    </location>
</feature>
<dbReference type="EMBL" id="JACEIB010000003">
    <property type="protein sequence ID" value="MBA2933522.1"/>
    <property type="molecule type" value="Genomic_DNA"/>
</dbReference>
<feature type="transmembrane region" description="Helical" evidence="4">
    <location>
        <begin position="268"/>
        <end position="289"/>
    </location>
</feature>
<feature type="transmembrane region" description="Helical" evidence="4">
    <location>
        <begin position="62"/>
        <end position="82"/>
    </location>
</feature>
<dbReference type="SUPFAM" id="SSF103473">
    <property type="entry name" value="MFS general substrate transporter"/>
    <property type="match status" value="1"/>
</dbReference>
<evidence type="ECO:0000313" key="7">
    <source>
        <dbReference type="Proteomes" id="UP000570166"/>
    </source>
</evidence>
<evidence type="ECO:0000256" key="2">
    <source>
        <dbReference type="ARBA" id="ARBA00022989"/>
    </source>
</evidence>
<keyword evidence="1 4" id="KW-0812">Transmembrane</keyword>